<keyword evidence="10 12" id="KW-0067">ATP-binding</keyword>
<keyword evidence="9 12" id="KW-0418">Kinase</keyword>
<evidence type="ECO:0000256" key="6">
    <source>
        <dbReference type="ARBA" id="ARBA00022679"/>
    </source>
</evidence>
<reference evidence="15 16" key="1">
    <citation type="submission" date="2007-06" db="EMBL/GenBank/DDBJ databases">
        <authorList>
            <person name="Shimkets L."/>
            <person name="Ferriera S."/>
            <person name="Johnson J."/>
            <person name="Kravitz S."/>
            <person name="Beeson K."/>
            <person name="Sutton G."/>
            <person name="Rogers Y.-H."/>
            <person name="Friedman R."/>
            <person name="Frazier M."/>
            <person name="Venter J.C."/>
        </authorList>
    </citation>
    <scope>NUCLEOTIDE SEQUENCE [LARGE SCALE GENOMIC DNA]</scope>
    <source>
        <strain evidence="15 16">SIR-1</strain>
    </source>
</reference>
<dbReference type="InterPro" id="IPR020568">
    <property type="entry name" value="Ribosomal_Su5_D2-typ_SF"/>
</dbReference>
<dbReference type="InterPro" id="IPR006203">
    <property type="entry name" value="GHMP_knse_ATP-bd_CS"/>
</dbReference>
<evidence type="ECO:0000259" key="13">
    <source>
        <dbReference type="Pfam" id="PF00288"/>
    </source>
</evidence>
<dbReference type="RefSeq" id="WP_006970958.1">
    <property type="nucleotide sequence ID" value="NZ_ABCS01000015.1"/>
</dbReference>
<evidence type="ECO:0000256" key="7">
    <source>
        <dbReference type="ARBA" id="ARBA00022697"/>
    </source>
</evidence>
<comment type="subcellular location">
    <subcellularLocation>
        <location evidence="12">Cytoplasm</location>
    </subcellularLocation>
</comment>
<keyword evidence="16" id="KW-1185">Reference proteome</keyword>
<dbReference type="GO" id="GO:0009088">
    <property type="term" value="P:threonine biosynthetic process"/>
    <property type="evidence" value="ECO:0007669"/>
    <property type="project" value="UniProtKB-UniRule"/>
</dbReference>
<gene>
    <name evidence="12" type="primary">thrB</name>
    <name evidence="15" type="ORF">PPSIR1_22931</name>
</gene>
<comment type="catalytic activity">
    <reaction evidence="11 12">
        <text>L-homoserine + ATP = O-phospho-L-homoserine + ADP + H(+)</text>
        <dbReference type="Rhea" id="RHEA:13985"/>
        <dbReference type="ChEBI" id="CHEBI:15378"/>
        <dbReference type="ChEBI" id="CHEBI:30616"/>
        <dbReference type="ChEBI" id="CHEBI:57476"/>
        <dbReference type="ChEBI" id="CHEBI:57590"/>
        <dbReference type="ChEBI" id="CHEBI:456216"/>
        <dbReference type="EC" id="2.7.1.39"/>
    </reaction>
</comment>
<comment type="similarity">
    <text evidence="2 12">Belongs to the GHMP kinase family. Homoserine kinase subfamily.</text>
</comment>
<dbReference type="SUPFAM" id="SSF55060">
    <property type="entry name" value="GHMP Kinase, C-terminal domain"/>
    <property type="match status" value="1"/>
</dbReference>
<dbReference type="GO" id="GO:0005737">
    <property type="term" value="C:cytoplasm"/>
    <property type="evidence" value="ECO:0007669"/>
    <property type="project" value="UniProtKB-SubCell"/>
</dbReference>
<dbReference type="SUPFAM" id="SSF54211">
    <property type="entry name" value="Ribosomal protein S5 domain 2-like"/>
    <property type="match status" value="1"/>
</dbReference>
<proteinExistence type="inferred from homology"/>
<dbReference type="EMBL" id="ABCS01000015">
    <property type="protein sequence ID" value="EDM79946.1"/>
    <property type="molecule type" value="Genomic_DNA"/>
</dbReference>
<evidence type="ECO:0000256" key="11">
    <source>
        <dbReference type="ARBA" id="ARBA00049375"/>
    </source>
</evidence>
<comment type="caution">
    <text evidence="15">The sequence shown here is derived from an EMBL/GenBank/DDBJ whole genome shotgun (WGS) entry which is preliminary data.</text>
</comment>
<name>A6G2K9_9BACT</name>
<dbReference type="InterPro" id="IPR006204">
    <property type="entry name" value="GHMP_kinase_N_dom"/>
</dbReference>
<dbReference type="UniPathway" id="UPA00050">
    <property type="reaction ID" value="UER00064"/>
</dbReference>
<feature type="binding site" evidence="12">
    <location>
        <begin position="102"/>
        <end position="112"/>
    </location>
    <ligand>
        <name>ATP</name>
        <dbReference type="ChEBI" id="CHEBI:30616"/>
    </ligand>
</feature>
<keyword evidence="6 12" id="KW-0808">Transferase</keyword>
<evidence type="ECO:0000256" key="8">
    <source>
        <dbReference type="ARBA" id="ARBA00022741"/>
    </source>
</evidence>
<comment type="pathway">
    <text evidence="1 12">Amino-acid biosynthesis; L-threonine biosynthesis; L-threonine from L-aspartate: step 4/5.</text>
</comment>
<dbReference type="PRINTS" id="PR00958">
    <property type="entry name" value="HOMSERKINASE"/>
</dbReference>
<keyword evidence="8 12" id="KW-0547">Nucleotide-binding</keyword>
<keyword evidence="5 12" id="KW-0028">Amino-acid biosynthesis</keyword>
<comment type="function">
    <text evidence="12">Catalyzes the ATP-dependent phosphorylation of L-homoserine to L-homoserine phosphate.</text>
</comment>
<dbReference type="NCBIfam" id="TIGR00191">
    <property type="entry name" value="thrB"/>
    <property type="match status" value="1"/>
</dbReference>
<protein>
    <recommendedName>
        <fullName evidence="4 12">Homoserine kinase</fullName>
        <shortName evidence="12">HK</shortName>
        <shortName evidence="12">HSK</shortName>
        <ecNumber evidence="3 12">2.7.1.39</ecNumber>
    </recommendedName>
</protein>
<evidence type="ECO:0000256" key="9">
    <source>
        <dbReference type="ARBA" id="ARBA00022777"/>
    </source>
</evidence>
<dbReference type="EC" id="2.7.1.39" evidence="3 12"/>
<keyword evidence="12" id="KW-0963">Cytoplasm</keyword>
<dbReference type="PIRSF" id="PIRSF000676">
    <property type="entry name" value="Homoser_kin"/>
    <property type="match status" value="1"/>
</dbReference>
<evidence type="ECO:0000256" key="4">
    <source>
        <dbReference type="ARBA" id="ARBA00017858"/>
    </source>
</evidence>
<evidence type="ECO:0000313" key="16">
    <source>
        <dbReference type="Proteomes" id="UP000005801"/>
    </source>
</evidence>
<dbReference type="GO" id="GO:0005524">
    <property type="term" value="F:ATP binding"/>
    <property type="evidence" value="ECO:0007669"/>
    <property type="project" value="UniProtKB-UniRule"/>
</dbReference>
<evidence type="ECO:0000256" key="3">
    <source>
        <dbReference type="ARBA" id="ARBA00012078"/>
    </source>
</evidence>
<dbReference type="eggNOG" id="COG0083">
    <property type="taxonomic scope" value="Bacteria"/>
</dbReference>
<evidence type="ECO:0000256" key="1">
    <source>
        <dbReference type="ARBA" id="ARBA00005015"/>
    </source>
</evidence>
<dbReference type="Pfam" id="PF00288">
    <property type="entry name" value="GHMP_kinases_N"/>
    <property type="match status" value="1"/>
</dbReference>
<dbReference type="InterPro" id="IPR013750">
    <property type="entry name" value="GHMP_kinase_C_dom"/>
</dbReference>
<dbReference type="InterPro" id="IPR014721">
    <property type="entry name" value="Ribsml_uS5_D2-typ_fold_subgr"/>
</dbReference>
<evidence type="ECO:0000259" key="14">
    <source>
        <dbReference type="Pfam" id="PF08544"/>
    </source>
</evidence>
<feature type="domain" description="GHMP kinase C-terminal" evidence="14">
    <location>
        <begin position="222"/>
        <end position="298"/>
    </location>
</feature>
<dbReference type="AlphaFoldDB" id="A6G2K9"/>
<dbReference type="STRING" id="391625.PPSIR1_22931"/>
<keyword evidence="7 12" id="KW-0791">Threonine biosynthesis</keyword>
<feature type="domain" description="GHMP kinase N-terminal" evidence="13">
    <location>
        <begin position="73"/>
        <end position="161"/>
    </location>
</feature>
<dbReference type="InterPro" id="IPR036554">
    <property type="entry name" value="GHMP_kinase_C_sf"/>
</dbReference>
<organism evidence="15 16">
    <name type="scientific">Plesiocystis pacifica SIR-1</name>
    <dbReference type="NCBI Taxonomy" id="391625"/>
    <lineage>
        <taxon>Bacteria</taxon>
        <taxon>Pseudomonadati</taxon>
        <taxon>Myxococcota</taxon>
        <taxon>Polyangia</taxon>
        <taxon>Nannocystales</taxon>
        <taxon>Nannocystaceae</taxon>
        <taxon>Plesiocystis</taxon>
    </lineage>
</organism>
<dbReference type="OrthoDB" id="9769912at2"/>
<dbReference type="HAMAP" id="MF_00384">
    <property type="entry name" value="Homoser_kinase"/>
    <property type="match status" value="1"/>
</dbReference>
<dbReference type="NCBIfam" id="NF002288">
    <property type="entry name" value="PRK01212.1-4"/>
    <property type="match status" value="1"/>
</dbReference>
<dbReference type="PANTHER" id="PTHR20861:SF1">
    <property type="entry name" value="HOMOSERINE KINASE"/>
    <property type="match status" value="1"/>
</dbReference>
<accession>A6G2K9</accession>
<dbReference type="GO" id="GO:0004413">
    <property type="term" value="F:homoserine kinase activity"/>
    <property type="evidence" value="ECO:0007669"/>
    <property type="project" value="UniProtKB-UniRule"/>
</dbReference>
<dbReference type="InterPro" id="IPR000870">
    <property type="entry name" value="Homoserine_kinase"/>
</dbReference>
<dbReference type="PANTHER" id="PTHR20861">
    <property type="entry name" value="HOMOSERINE/4-DIPHOSPHOCYTIDYL-2-C-METHYL-D-ERYTHRITOL KINASE"/>
    <property type="match status" value="1"/>
</dbReference>
<dbReference type="Gene3D" id="3.30.230.10">
    <property type="match status" value="1"/>
</dbReference>
<dbReference type="Gene3D" id="3.30.70.890">
    <property type="entry name" value="GHMP kinase, C-terminal domain"/>
    <property type="match status" value="1"/>
</dbReference>
<dbReference type="Proteomes" id="UP000005801">
    <property type="component" value="Unassembled WGS sequence"/>
</dbReference>
<evidence type="ECO:0000313" key="15">
    <source>
        <dbReference type="EMBL" id="EDM79946.1"/>
    </source>
</evidence>
<evidence type="ECO:0000256" key="10">
    <source>
        <dbReference type="ARBA" id="ARBA00022840"/>
    </source>
</evidence>
<evidence type="ECO:0000256" key="5">
    <source>
        <dbReference type="ARBA" id="ARBA00022605"/>
    </source>
</evidence>
<dbReference type="Pfam" id="PF08544">
    <property type="entry name" value="GHMP_kinases_C"/>
    <property type="match status" value="1"/>
</dbReference>
<dbReference type="PROSITE" id="PS00627">
    <property type="entry name" value="GHMP_KINASES_ATP"/>
    <property type="match status" value="1"/>
</dbReference>
<evidence type="ECO:0000256" key="12">
    <source>
        <dbReference type="HAMAP-Rule" id="MF_00384"/>
    </source>
</evidence>
<evidence type="ECO:0000256" key="2">
    <source>
        <dbReference type="ARBA" id="ARBA00007370"/>
    </source>
</evidence>
<sequence>MTAPTARPWIEAYAPATISNLGPGFDCLGLAVHGPGDTVRARRCDEPGARLLKITGDGGRLPLGAAENTACVAVTAMLEALGHGPGSSRPLGVELELDKGLPLGSGLGSSGASACAALVAAARALDLEVGSDVLIDAAREGERVACGTAHPDNVAPAILGGVVLIANTEPLRVIPLPAPDSLFFAVYTPGCEVRTADARAVLPSAVSLGAAVRQSARLGLLVHALHTGDLALLGEAVTDDIVEPARAHLIPGFVDAKVNALEAGALACTISGAGPTTFAMSGDEQRAHALLEILDETFTHAGVPGKGRVEQVGPGARVTSRPLN</sequence>